<dbReference type="PROSITE" id="PS51670">
    <property type="entry name" value="SHKT"/>
    <property type="match status" value="2"/>
</dbReference>
<feature type="domain" description="VWFA" evidence="5">
    <location>
        <begin position="32"/>
        <end position="213"/>
    </location>
</feature>
<evidence type="ECO:0000259" key="4">
    <source>
        <dbReference type="PROSITE" id="PS50184"/>
    </source>
</evidence>
<proteinExistence type="predicted"/>
<dbReference type="SMART" id="SM00254">
    <property type="entry name" value="ShKT"/>
    <property type="match status" value="3"/>
</dbReference>
<feature type="domain" description="VWFC" evidence="4">
    <location>
        <begin position="764"/>
        <end position="829"/>
    </location>
</feature>
<feature type="domain" description="VWFC" evidence="4">
    <location>
        <begin position="1877"/>
        <end position="1946"/>
    </location>
</feature>
<keyword evidence="3" id="KW-0732">Signal</keyword>
<feature type="domain" description="VWFC" evidence="4">
    <location>
        <begin position="532"/>
        <end position="597"/>
    </location>
</feature>
<evidence type="ECO:0000259" key="5">
    <source>
        <dbReference type="PROSITE" id="PS50234"/>
    </source>
</evidence>
<dbReference type="Pfam" id="PF01549">
    <property type="entry name" value="ShK"/>
    <property type="match status" value="3"/>
</dbReference>
<dbReference type="Gene3D" id="1.10.10.1940">
    <property type="match status" value="1"/>
</dbReference>
<sequence>MTSFKQIPAFCCIGALFVLFPNVFAQTNPGSDIIFVVDSSDRVSSAQFDQMKSWMTNLVEYWNVAPADYRIGFVTYGNGAHMGTTLLQGSQNFAQVTNNINSLSYSGGTSDAAAAMKMAATTGFSAANGGRSNRPQIIIHVGAGSDGTNSQLLTTETEAATGGGKRVYTVGVGSGWTKTLLQQSSSYPDSRYALTARNFGELNTVEDPLIERVENEVPPSANSLPPASSGCLRKADIVLVVDGSYSVTSANFQTIKENLKNLTVKLPIAKDGIHLGVEQYSGKTSLEFPLDMYTDRLSALGAIDKIPYLGGGTRTGKAIQYMREQMFSATMGARSGVPRIGIVITDGKSPNIQNTKTQADAARGAGIEMLAVGIGSSVDKTELDAIAGNPNHVYQVSGFDGLNTLVGPILTGTCDATGTMAPPTAASGASNLTETCVDTIKNCDGYVRAYASAGGYCNTYKTQAQQQCPFTCGFCTTIIPQTAPPCIDEWTNCTDYLLSSCTDPVYMPFMRSHCKQKCGLCDVEGQTTGFQGKCLYKNKLYGQGAKWYDGCDYECVCTDAVHGKYECTNKCDVYYDLPHECTLVKREGECCLQPVCNFKSSTKTSVIDQKVEYNGRTYCNYNNKRYSQNEYFEDGCNRKCTCVVASTGHMECRDYCPTYDLSALPHNCFLEEIPGACCSQPRCEFQTTVGTFTGHGTTSGTGISKTFWDADAQPPCVDVDTKCNLYDKSSCTDPSFAAYMLGNCPKYCDLCDKKNVAPTVGPLDKCYYDGKLYDDGDTWEPDCAHQCVCDTQMYGYYRCTNKCTDYQDIPNGCTVQKLAGQCCPQIVCQGNQVIVPSTTNVLSQGSGDSVYKDTATGGSKPLLPQVRPDGTIDPNNSGVQLPSITGCLYSGRLLVQGETGMDDQCGDVCECIDATKGSMSCTQRCPIYQNVDPRCSMVQDPRDSCCKTPSCPANVPLPVAMYNTPKPVIGVVAMPDPQTLVPLKDGATPQYPATTQAAVTPDAATNFPLGHEPKSYNPPPTMPPGTVANPNDGTCLFNMTGKIYKEGERWTYGCDYNCLCIDGSRGLYVCNDVCKHFVCPASYHCTEYEDPDYACCKLLKIEVATLPPPSTTLAPTTTEKVKIENCVDGQGNQHPQGSVWLPTCDLKCVCVDAGLNSISCNNRCPQYYNLPTETCQYVEDPSDPCCKIPICHAPDDTTQNPLQPVQLPSGGFEVTAAPGTNFCVYNSKNYKQDEVWYMDCDFKCTCIDQLMGKQNCQPRCPRFDESQLPPICHMVTDPADTCCQKPQCSFDFTAGTIGGTLEKPKVPPIYQNINPHNFDPSSVPRCSVNGVFYYEGNEWFENGCAKKCRCEDAVNNVKSCEDRCPTITPQQNCVIVTDPDNVCCKKKECHVSPSLLTLPGDIDPVLIPTLAPGVIVGGPDRAPPTAGPDGVVPSPPPINKCVYKGSTYRQGDTWFDGCDKKCECNNARDGKYKCTDRCPRYPEVLPKQCKLFSIPGEPCCKELDCSLDPNPVTLAAPTVSDQTTVKPTLAPNVPTIASGVPLIPVTVAPDVCQDGTGLYTAGQAWYVGCDLKCFCAAGGIKQCQSRCKNYPAPGASMTCVLKPDPADSTCCTIPECTSTGPTPTPQTGPHLLPSVAPPGSFTGIGATRVPPTIDPSNPSAPKPTPTPKCLYKGVHYDEGDSWADGCDLVCTCQDASTGKYKCTDTCPSYPATPPGCYKTRDVTNPCCEIPFCPDDPALLAPPTGASGQTLRPTYNPHPTPSKCEYNGVLYAEGESWDDGCDYHCTCDDAKTGDIRCDRMCPEYKNIDPGCILVTDDAKPCCRRPLCPPKMPVTVAPPTGPDGHTLRPPVVIPIPTAEPGVYTGQRVDTPDADPNAPKKCEFRGQKYNTGDTWTDGDCGKKCTCADEVKGKYECVDRCPPFKASDMPDYCKLETDPSDTCCLKPVCSDPLQLIGVATPPTRAPGVTPDPLVPTYQVKTHTPVCTYNNHIYLKGQVWNEGCSKTCECIEVGSELSPFCNDRCPDYGPVPTGCSLVPDPDDVDCCKVVSCVPPVGPDGKLTSPAPGVQPTPFVVTGVPGVVYGRLPTNSPGDTGLARKRCVYDGREYTTGQTWRDGCEKQCQCVDQNEGLYKCTELCTKYTSVPLQCSLHQDPNNACCRIMICDPNKVVEIAYVTDAPVTLAPTSAPTTQDPNGPVVVRPVPTVSSGGVIYTLPPTQRPSLEFCVYNGATYRQGDTFKRNCQLMCRCDDARNNIVNCFERSVLSSWYTPSAVESY</sequence>
<evidence type="ECO:0000313" key="8">
    <source>
        <dbReference type="RefSeq" id="XP_012944895.1"/>
    </source>
</evidence>
<dbReference type="PROSITE" id="PS50234">
    <property type="entry name" value="VWFA"/>
    <property type="match status" value="2"/>
</dbReference>
<dbReference type="Pfam" id="PF00092">
    <property type="entry name" value="VWA"/>
    <property type="match status" value="2"/>
</dbReference>
<dbReference type="InterPro" id="IPR003582">
    <property type="entry name" value="ShKT_dom"/>
</dbReference>
<evidence type="ECO:0000313" key="7">
    <source>
        <dbReference type="Proteomes" id="UP000694888"/>
    </source>
</evidence>
<evidence type="ECO:0000256" key="3">
    <source>
        <dbReference type="SAM" id="SignalP"/>
    </source>
</evidence>
<name>A0ABM1AC54_APLCA</name>
<dbReference type="SMART" id="SM00327">
    <property type="entry name" value="VWA"/>
    <property type="match status" value="2"/>
</dbReference>
<protein>
    <submittedName>
        <fullName evidence="8">Zonadhesin-like</fullName>
    </submittedName>
</protein>
<evidence type="ECO:0000256" key="2">
    <source>
        <dbReference type="SAM" id="MobiDB-lite"/>
    </source>
</evidence>
<comment type="caution">
    <text evidence="1">Lacks conserved residue(s) required for the propagation of feature annotation.</text>
</comment>
<feature type="region of interest" description="Disordered" evidence="2">
    <location>
        <begin position="856"/>
        <end position="875"/>
    </location>
</feature>
<dbReference type="InterPro" id="IPR036465">
    <property type="entry name" value="vWFA_dom_sf"/>
</dbReference>
<dbReference type="InterPro" id="IPR001007">
    <property type="entry name" value="VWF_dom"/>
</dbReference>
<evidence type="ECO:0000259" key="6">
    <source>
        <dbReference type="PROSITE" id="PS51670"/>
    </source>
</evidence>
<dbReference type="InterPro" id="IPR002035">
    <property type="entry name" value="VWF_A"/>
</dbReference>
<feature type="signal peptide" evidence="3">
    <location>
        <begin position="1"/>
        <end position="25"/>
    </location>
</feature>
<feature type="domain" description="ShKT" evidence="6">
    <location>
        <begin position="436"/>
        <end position="475"/>
    </location>
</feature>
<keyword evidence="7" id="KW-1185">Reference proteome</keyword>
<organism evidence="7 8">
    <name type="scientific">Aplysia californica</name>
    <name type="common">California sea hare</name>
    <dbReference type="NCBI Taxonomy" id="6500"/>
    <lineage>
        <taxon>Eukaryota</taxon>
        <taxon>Metazoa</taxon>
        <taxon>Spiralia</taxon>
        <taxon>Lophotrochozoa</taxon>
        <taxon>Mollusca</taxon>
        <taxon>Gastropoda</taxon>
        <taxon>Heterobranchia</taxon>
        <taxon>Euthyneura</taxon>
        <taxon>Tectipleura</taxon>
        <taxon>Aplysiida</taxon>
        <taxon>Aplysioidea</taxon>
        <taxon>Aplysiidae</taxon>
        <taxon>Aplysia</taxon>
    </lineage>
</organism>
<dbReference type="CDD" id="cd00198">
    <property type="entry name" value="vWFA"/>
    <property type="match status" value="1"/>
</dbReference>
<gene>
    <name evidence="8" type="primary">LOC106013510</name>
</gene>
<feature type="domain" description="VWFC" evidence="4">
    <location>
        <begin position="2095"/>
        <end position="2161"/>
    </location>
</feature>
<dbReference type="SUPFAM" id="SSF53300">
    <property type="entry name" value="vWA-like"/>
    <property type="match status" value="2"/>
</dbReference>
<dbReference type="PRINTS" id="PR00453">
    <property type="entry name" value="VWFADOMAIN"/>
</dbReference>
<dbReference type="RefSeq" id="XP_012944895.1">
    <property type="nucleotide sequence ID" value="XM_013089441.1"/>
</dbReference>
<feature type="domain" description="VWFC" evidence="4">
    <location>
        <begin position="1667"/>
        <end position="1733"/>
    </location>
</feature>
<feature type="domain" description="VWFC" evidence="4">
    <location>
        <begin position="1761"/>
        <end position="1827"/>
    </location>
</feature>
<dbReference type="PANTHER" id="PTHR24020:SF84">
    <property type="entry name" value="VWFA DOMAIN-CONTAINING PROTEIN"/>
    <property type="match status" value="1"/>
</dbReference>
<dbReference type="PROSITE" id="PS01208">
    <property type="entry name" value="VWFC_1"/>
    <property type="match status" value="5"/>
</dbReference>
<feature type="domain" description="ShKT" evidence="6">
    <location>
        <begin position="486"/>
        <end position="521"/>
    </location>
</feature>
<dbReference type="Proteomes" id="UP000694888">
    <property type="component" value="Unplaced"/>
</dbReference>
<dbReference type="Gene3D" id="3.40.50.410">
    <property type="entry name" value="von Willebrand factor, type A domain"/>
    <property type="match status" value="2"/>
</dbReference>
<evidence type="ECO:0000256" key="1">
    <source>
        <dbReference type="PROSITE-ProRule" id="PRU01005"/>
    </source>
</evidence>
<dbReference type="PANTHER" id="PTHR24020">
    <property type="entry name" value="COLLAGEN ALPHA"/>
    <property type="match status" value="1"/>
</dbReference>
<dbReference type="PROSITE" id="PS50184">
    <property type="entry name" value="VWFC_2"/>
    <property type="match status" value="7"/>
</dbReference>
<feature type="domain" description="VWFA" evidence="5">
    <location>
        <begin position="236"/>
        <end position="409"/>
    </location>
</feature>
<reference evidence="8" key="1">
    <citation type="submission" date="2025-08" db="UniProtKB">
        <authorList>
            <consortium name="RefSeq"/>
        </authorList>
    </citation>
    <scope>IDENTIFICATION</scope>
</reference>
<accession>A0ABM1AC54</accession>
<feature type="chain" id="PRO_5046568803" evidence="3">
    <location>
        <begin position="26"/>
        <end position="2272"/>
    </location>
</feature>
<dbReference type="GeneID" id="106013510"/>
<feature type="domain" description="VWFC" evidence="4">
    <location>
        <begin position="1221"/>
        <end position="1289"/>
    </location>
</feature>
<dbReference type="SMART" id="SM00214">
    <property type="entry name" value="VWC"/>
    <property type="match status" value="15"/>
</dbReference>
<dbReference type="InterPro" id="IPR050525">
    <property type="entry name" value="ECM_Assembly_Org"/>
</dbReference>